<dbReference type="PROSITE" id="PS01175">
    <property type="entry name" value="RIBONUCLEASE_II"/>
    <property type="match status" value="1"/>
</dbReference>
<keyword evidence="8" id="KW-1185">Reference proteome</keyword>
<dbReference type="EMBL" id="AUWU02000004">
    <property type="protein sequence ID" value="KAH0574438.1"/>
    <property type="molecule type" value="Genomic_DNA"/>
</dbReference>
<dbReference type="PANTHER" id="PTHR23355:SF35">
    <property type="entry name" value="EXOSOME COMPLEX EXONUCLEASE RRP44"/>
    <property type="match status" value="1"/>
</dbReference>
<gene>
    <name evidence="6" type="ORF">SS50377_14044</name>
    <name evidence="7" type="ORF">SS50377_24396</name>
</gene>
<dbReference type="InterPro" id="IPR022966">
    <property type="entry name" value="RNase_II/R_CS"/>
</dbReference>
<dbReference type="GO" id="GO:0000175">
    <property type="term" value="F:3'-5'-RNA exonuclease activity"/>
    <property type="evidence" value="ECO:0007669"/>
    <property type="project" value="TreeGrafter"/>
</dbReference>
<evidence type="ECO:0000259" key="5">
    <source>
        <dbReference type="SMART" id="SM00955"/>
    </source>
</evidence>
<evidence type="ECO:0000313" key="8">
    <source>
        <dbReference type="Proteomes" id="UP000018208"/>
    </source>
</evidence>
<proteinExistence type="inferred from homology"/>
<dbReference type="SMART" id="SM00955">
    <property type="entry name" value="RNB"/>
    <property type="match status" value="1"/>
</dbReference>
<dbReference type="EMBL" id="KI546085">
    <property type="protein sequence ID" value="EST46054.1"/>
    <property type="molecule type" value="Genomic_DNA"/>
</dbReference>
<evidence type="ECO:0000313" key="6">
    <source>
        <dbReference type="EMBL" id="EST46054.1"/>
    </source>
</evidence>
<reference evidence="6 7" key="1">
    <citation type="journal article" date="2014" name="PLoS Genet.">
        <title>The Genome of Spironucleus salmonicida Highlights a Fish Pathogen Adapted to Fluctuating Environments.</title>
        <authorList>
            <person name="Xu F."/>
            <person name="Jerlstrom-Hultqvist J."/>
            <person name="Einarsson E."/>
            <person name="Astvaldsson A."/>
            <person name="Svard S.G."/>
            <person name="Andersson J.O."/>
        </authorList>
    </citation>
    <scope>NUCLEOTIDE SEQUENCE</scope>
    <source>
        <strain evidence="7">ATCC 50377</strain>
    </source>
</reference>
<accession>V6LYZ5</accession>
<dbReference type="InterPro" id="IPR050180">
    <property type="entry name" value="RNR_Ribonuclease"/>
</dbReference>
<reference evidence="7" key="2">
    <citation type="submission" date="2020-12" db="EMBL/GenBank/DDBJ databases">
        <title>New Spironucleus salmonicida genome in near-complete chromosomes.</title>
        <authorList>
            <person name="Xu F."/>
            <person name="Kurt Z."/>
            <person name="Jimenez-Gonzalez A."/>
            <person name="Astvaldsson A."/>
            <person name="Andersson J.O."/>
            <person name="Svard S.G."/>
        </authorList>
    </citation>
    <scope>NUCLEOTIDE SEQUENCE</scope>
    <source>
        <strain evidence="7">ATCC 50377</strain>
    </source>
</reference>
<dbReference type="SUPFAM" id="SSF50249">
    <property type="entry name" value="Nucleic acid-binding proteins"/>
    <property type="match status" value="2"/>
</dbReference>
<evidence type="ECO:0000256" key="2">
    <source>
        <dbReference type="ARBA" id="ARBA00022552"/>
    </source>
</evidence>
<dbReference type="GO" id="GO:0000176">
    <property type="term" value="C:nuclear exosome (RNase complex)"/>
    <property type="evidence" value="ECO:0007669"/>
    <property type="project" value="TreeGrafter"/>
</dbReference>
<dbReference type="InterPro" id="IPR001900">
    <property type="entry name" value="RNase_II/R"/>
</dbReference>
<name>V6LYZ5_9EUKA</name>
<dbReference type="AlphaFoldDB" id="V6LYZ5"/>
<dbReference type="Gene3D" id="3.40.50.1010">
    <property type="entry name" value="5'-nuclease"/>
    <property type="match status" value="1"/>
</dbReference>
<dbReference type="Pfam" id="PF17849">
    <property type="entry name" value="OB_Dis3"/>
    <property type="match status" value="1"/>
</dbReference>
<comment type="subcellular location">
    <subcellularLocation>
        <location evidence="1">Nucleus</location>
    </subcellularLocation>
</comment>
<dbReference type="InterPro" id="IPR012340">
    <property type="entry name" value="NA-bd_OB-fold"/>
</dbReference>
<dbReference type="InterPro" id="IPR041505">
    <property type="entry name" value="Dis3_CSD2"/>
</dbReference>
<keyword evidence="2" id="KW-0698">rRNA processing</keyword>
<dbReference type="PANTHER" id="PTHR23355">
    <property type="entry name" value="RIBONUCLEASE"/>
    <property type="match status" value="1"/>
</dbReference>
<dbReference type="GO" id="GO:0016075">
    <property type="term" value="P:rRNA catabolic process"/>
    <property type="evidence" value="ECO:0007669"/>
    <property type="project" value="TreeGrafter"/>
</dbReference>
<evidence type="ECO:0000256" key="1">
    <source>
        <dbReference type="ARBA" id="ARBA00004123"/>
    </source>
</evidence>
<dbReference type="GO" id="GO:0006364">
    <property type="term" value="P:rRNA processing"/>
    <property type="evidence" value="ECO:0007669"/>
    <property type="project" value="UniProtKB-KW"/>
</dbReference>
<sequence length="943" mass="109091">MPLLKANKKQVLYETSAKRNIHFTKRNDIPCNIEQCEQCKDIEGYQPYFIKNQVLFLPQLSIFLKYKQYFSMIKQDNILYLQSILNNLKQKEILYHNSIIKSLQSKAQIFHDQVCSFTGLAGEYNETIAIQKIVPYFEEHGCQVIIITDHPENFSTDTIDVNNFYSEQVYQKLQISINLEEFLKLKEQDFIDGYIEHFTEDQLLSLIDTGALLSGQLATYKGGKMGEIKTSKVGRVLFPQKWNINRSLNLDIVAFRLQKENKEFKEQNIQESDLYPLVQEVYQEYEELFSIGVVVGILKHRKTTFCGTIEKHFDFTIDQNLLKIKNQNEQNFGACKVIPVDQYLPTFFIRSPNSLSPYIGQRCQFQYLSWERKSIIPSCTLLQALGPVGDRDAESEVILQEKNIRHFNLEQEQQILDELPSKILNQIDPFRVNLIDELVCSIDPPGCKDIDDALHMKQSTMPDFEKKWGKYCLDQINLKQLTQDFVKNLRSQVQKNNVLEVGVHIADVSHYVLPESYIDQEARKRCTSVYLQDRRIDMLPKLLTEQVCSLVADGERFTFSCMFLLDRDSGKVLFYRFCKTIIINKANLSYYEAQALLDAGSSVQINPKYNNIALKEKLVLSIQQLMNISLKLKQQRIDNGALLLDSPEAAFQLDAFGMPIKLDSHEHIPTMSLIEEFMLLANYYAAKQMLEKYPSIAFLRRHPEPDEEIFEDLKCKLEKYNLSIDTSSNLSLSQSIRKISDKLQDSTLLNTVRILLTRCMNLAKYFPSGTYTAPEFLHYGLALEFYTHFTSPIRRYADVCVHRLIGASIGVNQLPNYLGETEKVNSICQVCNERKEEADRAGRESGRVFGVIYLLMEQIKGGNDEVIAEIVGIRNNMVQIVVREFGADLDVKIEGEISADKTSLKTKEGLVYTIFQRVKARIYYDHEKPYYFRFKVDILEILQ</sequence>
<evidence type="ECO:0000256" key="3">
    <source>
        <dbReference type="ARBA" id="ARBA00023242"/>
    </source>
</evidence>
<dbReference type="OrthoDB" id="372421at2759"/>
<keyword evidence="3" id="KW-0539">Nucleus</keyword>
<dbReference type="GO" id="GO:0000177">
    <property type="term" value="C:cytoplasmic exosome (RNase complex)"/>
    <property type="evidence" value="ECO:0007669"/>
    <property type="project" value="TreeGrafter"/>
</dbReference>
<dbReference type="GO" id="GO:0004519">
    <property type="term" value="F:endonuclease activity"/>
    <property type="evidence" value="ECO:0007669"/>
    <property type="project" value="TreeGrafter"/>
</dbReference>
<dbReference type="Pfam" id="PF00773">
    <property type="entry name" value="RNB"/>
    <property type="match status" value="1"/>
</dbReference>
<dbReference type="GO" id="GO:0003723">
    <property type="term" value="F:RNA binding"/>
    <property type="evidence" value="ECO:0007669"/>
    <property type="project" value="InterPro"/>
</dbReference>
<evidence type="ECO:0000256" key="4">
    <source>
        <dbReference type="RuleBase" id="RU003901"/>
    </source>
</evidence>
<dbReference type="GO" id="GO:0071031">
    <property type="term" value="P:nuclear mRNA surveillance of mRNA 3'-end processing"/>
    <property type="evidence" value="ECO:0007669"/>
    <property type="project" value="TreeGrafter"/>
</dbReference>
<dbReference type="VEuPathDB" id="GiardiaDB:SS50377_24396"/>
<comment type="similarity">
    <text evidence="4">Belongs to the RNR ribonuclease family.</text>
</comment>
<feature type="domain" description="RNB" evidence="5">
    <location>
        <begin position="431"/>
        <end position="811"/>
    </location>
</feature>
<dbReference type="Proteomes" id="UP000018208">
    <property type="component" value="Unassembled WGS sequence"/>
</dbReference>
<protein>
    <submittedName>
        <fullName evidence="6">Mitotic control protein dis3</fullName>
    </submittedName>
</protein>
<organism evidence="6">
    <name type="scientific">Spironucleus salmonicida</name>
    <dbReference type="NCBI Taxonomy" id="348837"/>
    <lineage>
        <taxon>Eukaryota</taxon>
        <taxon>Metamonada</taxon>
        <taxon>Diplomonadida</taxon>
        <taxon>Hexamitidae</taxon>
        <taxon>Hexamitinae</taxon>
        <taxon>Spironucleus</taxon>
    </lineage>
</organism>
<evidence type="ECO:0000313" key="7">
    <source>
        <dbReference type="EMBL" id="KAH0574438.1"/>
    </source>
</evidence>